<organism evidence="1 2">
    <name type="scientific">Stylosanthes scabra</name>
    <dbReference type="NCBI Taxonomy" id="79078"/>
    <lineage>
        <taxon>Eukaryota</taxon>
        <taxon>Viridiplantae</taxon>
        <taxon>Streptophyta</taxon>
        <taxon>Embryophyta</taxon>
        <taxon>Tracheophyta</taxon>
        <taxon>Spermatophyta</taxon>
        <taxon>Magnoliopsida</taxon>
        <taxon>eudicotyledons</taxon>
        <taxon>Gunneridae</taxon>
        <taxon>Pentapetalae</taxon>
        <taxon>rosids</taxon>
        <taxon>fabids</taxon>
        <taxon>Fabales</taxon>
        <taxon>Fabaceae</taxon>
        <taxon>Papilionoideae</taxon>
        <taxon>50 kb inversion clade</taxon>
        <taxon>dalbergioids sensu lato</taxon>
        <taxon>Dalbergieae</taxon>
        <taxon>Pterocarpus clade</taxon>
        <taxon>Stylosanthes</taxon>
    </lineage>
</organism>
<accession>A0ABU6TF79</accession>
<evidence type="ECO:0000313" key="1">
    <source>
        <dbReference type="EMBL" id="MED6146623.1"/>
    </source>
</evidence>
<name>A0ABU6TF79_9FABA</name>
<sequence length="82" mass="9012">MLGGRARKRAMGLQNLGAIINGINALPAHLWNGSNDSTRNRKTNHPGISLRPERYNKRIKKRDVEVGDLVLRQADIGGKNAA</sequence>
<evidence type="ECO:0000313" key="2">
    <source>
        <dbReference type="Proteomes" id="UP001341840"/>
    </source>
</evidence>
<proteinExistence type="predicted"/>
<protein>
    <submittedName>
        <fullName evidence="1">Uncharacterized protein</fullName>
    </submittedName>
</protein>
<reference evidence="1 2" key="1">
    <citation type="journal article" date="2023" name="Plants (Basel)">
        <title>Bridging the Gap: Combining Genomics and Transcriptomics Approaches to Understand Stylosanthes scabra, an Orphan Legume from the Brazilian Caatinga.</title>
        <authorList>
            <person name="Ferreira-Neto J.R.C."/>
            <person name="da Silva M.D."/>
            <person name="Binneck E."/>
            <person name="de Melo N.F."/>
            <person name="da Silva R.H."/>
            <person name="de Melo A.L.T.M."/>
            <person name="Pandolfi V."/>
            <person name="Bustamante F.O."/>
            <person name="Brasileiro-Vidal A.C."/>
            <person name="Benko-Iseppon A.M."/>
        </authorList>
    </citation>
    <scope>NUCLEOTIDE SEQUENCE [LARGE SCALE GENOMIC DNA]</scope>
    <source>
        <tissue evidence="1">Leaves</tissue>
    </source>
</reference>
<dbReference type="Proteomes" id="UP001341840">
    <property type="component" value="Unassembled WGS sequence"/>
</dbReference>
<keyword evidence="2" id="KW-1185">Reference proteome</keyword>
<gene>
    <name evidence="1" type="ORF">PIB30_036211</name>
</gene>
<comment type="caution">
    <text evidence="1">The sequence shown here is derived from an EMBL/GenBank/DDBJ whole genome shotgun (WGS) entry which is preliminary data.</text>
</comment>
<dbReference type="EMBL" id="JASCZI010090797">
    <property type="protein sequence ID" value="MED6146623.1"/>
    <property type="molecule type" value="Genomic_DNA"/>
</dbReference>